<dbReference type="Pfam" id="PF00646">
    <property type="entry name" value="F-box"/>
    <property type="match status" value="1"/>
</dbReference>
<dbReference type="AlphaFoldDB" id="A0AAV0PAC6"/>
<feature type="region of interest" description="Disordered" evidence="1">
    <location>
        <begin position="1"/>
        <end position="25"/>
    </location>
</feature>
<dbReference type="Pfam" id="PF24758">
    <property type="entry name" value="LRR_At5g56370"/>
    <property type="match status" value="1"/>
</dbReference>
<name>A0AAV0PAC6_9ROSI</name>
<dbReference type="PROSITE" id="PS50181">
    <property type="entry name" value="FBOX"/>
    <property type="match status" value="1"/>
</dbReference>
<protein>
    <recommendedName>
        <fullName evidence="2">F-box domain-containing protein</fullName>
    </recommendedName>
</protein>
<sequence length="338" mass="38336">MATSDTEIATSNQRKSPERSNGDRLSSLPDEILSHILSFLQTKYAVGTAVLSRRWKDLWTRVSNLDLDDSLVYRHLPPNNNGASTEQISEVRGRRALVFSRFVDRVLSRHKNLDSVNRFRLQVMSDLRLKMELGYGSLLEEIDIEIQGKYGRISRESQLPESVFSLKNLKILKVGGILVANTEGSVVLPNLKILQLVRVPTKDSESLSRLISDCPVLETVHLELCYPLYFDEKCMLIASSPSLKNLTIIHHDRYTPIGIEAPNLVHLHLHLHLQPITPFTVLRFLGGSRVFSCLDSAWVDMFWDPDDPEHCMIELLNQISNAKRISLSNETLVSINMP</sequence>
<dbReference type="Gene3D" id="1.20.1280.50">
    <property type="match status" value="1"/>
</dbReference>
<dbReference type="SUPFAM" id="SSF81383">
    <property type="entry name" value="F-box domain"/>
    <property type="match status" value="1"/>
</dbReference>
<keyword evidence="4" id="KW-1185">Reference proteome</keyword>
<dbReference type="PANTHER" id="PTHR31900">
    <property type="entry name" value="F-BOX/RNI SUPERFAMILY PROTEIN-RELATED"/>
    <property type="match status" value="1"/>
</dbReference>
<dbReference type="PANTHER" id="PTHR31900:SF30">
    <property type="entry name" value="SUPERFAMILY PROTEIN, PUTATIVE-RELATED"/>
    <property type="match status" value="1"/>
</dbReference>
<dbReference type="EMBL" id="CAMGYJ010000008">
    <property type="protein sequence ID" value="CAI0467271.1"/>
    <property type="molecule type" value="Genomic_DNA"/>
</dbReference>
<evidence type="ECO:0000313" key="3">
    <source>
        <dbReference type="EMBL" id="CAI0467271.1"/>
    </source>
</evidence>
<dbReference type="CDD" id="cd22160">
    <property type="entry name" value="F-box_AtFBL13-like"/>
    <property type="match status" value="1"/>
</dbReference>
<dbReference type="InterPro" id="IPR032675">
    <property type="entry name" value="LRR_dom_sf"/>
</dbReference>
<dbReference type="Gene3D" id="3.80.10.10">
    <property type="entry name" value="Ribonuclease Inhibitor"/>
    <property type="match status" value="1"/>
</dbReference>
<gene>
    <name evidence="3" type="ORF">LITE_LOCUS37367</name>
</gene>
<dbReference type="InterPro" id="IPR055411">
    <property type="entry name" value="LRR_FXL15/At3g58940/PEG3-like"/>
</dbReference>
<dbReference type="InterPro" id="IPR001810">
    <property type="entry name" value="F-box_dom"/>
</dbReference>
<evidence type="ECO:0000259" key="2">
    <source>
        <dbReference type="PROSITE" id="PS50181"/>
    </source>
</evidence>
<organism evidence="3 4">
    <name type="scientific">Linum tenue</name>
    <dbReference type="NCBI Taxonomy" id="586396"/>
    <lineage>
        <taxon>Eukaryota</taxon>
        <taxon>Viridiplantae</taxon>
        <taxon>Streptophyta</taxon>
        <taxon>Embryophyta</taxon>
        <taxon>Tracheophyta</taxon>
        <taxon>Spermatophyta</taxon>
        <taxon>Magnoliopsida</taxon>
        <taxon>eudicotyledons</taxon>
        <taxon>Gunneridae</taxon>
        <taxon>Pentapetalae</taxon>
        <taxon>rosids</taxon>
        <taxon>fabids</taxon>
        <taxon>Malpighiales</taxon>
        <taxon>Linaceae</taxon>
        <taxon>Linum</taxon>
    </lineage>
</organism>
<feature type="domain" description="F-box" evidence="2">
    <location>
        <begin position="22"/>
        <end position="76"/>
    </location>
</feature>
<proteinExistence type="predicted"/>
<comment type="caution">
    <text evidence="3">The sequence shown here is derived from an EMBL/GenBank/DDBJ whole genome shotgun (WGS) entry which is preliminary data.</text>
</comment>
<dbReference type="InterPro" id="IPR036047">
    <property type="entry name" value="F-box-like_dom_sf"/>
</dbReference>
<feature type="compositionally biased region" description="Polar residues" evidence="1">
    <location>
        <begin position="1"/>
        <end position="14"/>
    </location>
</feature>
<dbReference type="InterPro" id="IPR050232">
    <property type="entry name" value="FBL13/AtMIF1-like"/>
</dbReference>
<dbReference type="Proteomes" id="UP001154282">
    <property type="component" value="Unassembled WGS sequence"/>
</dbReference>
<dbReference type="InterPro" id="IPR053781">
    <property type="entry name" value="F-box_AtFBL13-like"/>
</dbReference>
<evidence type="ECO:0000313" key="4">
    <source>
        <dbReference type="Proteomes" id="UP001154282"/>
    </source>
</evidence>
<reference evidence="3" key="1">
    <citation type="submission" date="2022-08" db="EMBL/GenBank/DDBJ databases">
        <authorList>
            <person name="Gutierrez-Valencia J."/>
        </authorList>
    </citation>
    <scope>NUCLEOTIDE SEQUENCE</scope>
</reference>
<evidence type="ECO:0000256" key="1">
    <source>
        <dbReference type="SAM" id="MobiDB-lite"/>
    </source>
</evidence>
<dbReference type="SUPFAM" id="SSF52047">
    <property type="entry name" value="RNI-like"/>
    <property type="match status" value="1"/>
</dbReference>
<accession>A0AAV0PAC6</accession>